<protein>
    <submittedName>
        <fullName evidence="1">Uncharacterized protein</fullName>
    </submittedName>
</protein>
<sequence length="78" mass="8804">MEHDTDQAVTLRIYRAPSGQWAGRLFAGEMEIGAVAGWTVRRRSSRPRAKRACIRIISRCIRPDALHGHRPRRAGLIA</sequence>
<evidence type="ECO:0000313" key="1">
    <source>
        <dbReference type="EMBL" id="KDR27192.1"/>
    </source>
</evidence>
<reference evidence="1 2" key="1">
    <citation type="submission" date="2014-03" db="EMBL/GenBank/DDBJ databases">
        <title>Draft Genome Sequences of Four Burkholderia Strains.</title>
        <authorList>
            <person name="Liu X.Y."/>
            <person name="Li C.X."/>
            <person name="Xu J.H."/>
        </authorList>
    </citation>
    <scope>NUCLEOTIDE SEQUENCE [LARGE SCALE GENOMIC DNA]</scope>
    <source>
        <strain evidence="1 2">OP-1</strain>
    </source>
</reference>
<keyword evidence="2" id="KW-1185">Reference proteome</keyword>
<dbReference type="AlphaFoldDB" id="A0A656QED5"/>
<proteinExistence type="predicted"/>
<dbReference type="EMBL" id="JFHD01000027">
    <property type="protein sequence ID" value="KDR27192.1"/>
    <property type="molecule type" value="Genomic_DNA"/>
</dbReference>
<gene>
    <name evidence="1" type="ORF">BG60_18255</name>
</gene>
<name>A0A656QED5_9BURK</name>
<accession>A0A656QED5</accession>
<evidence type="ECO:0000313" key="2">
    <source>
        <dbReference type="Proteomes" id="UP000027451"/>
    </source>
</evidence>
<dbReference type="Proteomes" id="UP000027451">
    <property type="component" value="Unassembled WGS sequence"/>
</dbReference>
<comment type="caution">
    <text evidence="1">The sequence shown here is derived from an EMBL/GenBank/DDBJ whole genome shotgun (WGS) entry which is preliminary data.</text>
</comment>
<organism evidence="1 2">
    <name type="scientific">Caballeronia zhejiangensis</name>
    <dbReference type="NCBI Taxonomy" id="871203"/>
    <lineage>
        <taxon>Bacteria</taxon>
        <taxon>Pseudomonadati</taxon>
        <taxon>Pseudomonadota</taxon>
        <taxon>Betaproteobacteria</taxon>
        <taxon>Burkholderiales</taxon>
        <taxon>Burkholderiaceae</taxon>
        <taxon>Caballeronia</taxon>
    </lineage>
</organism>